<proteinExistence type="predicted"/>
<accession>A0A9P7XJU9</accession>
<sequence>MFHTTPVTPSFTTTLSVTTPMNQLQALRGQINLAYRRILDLERTEANYLRMFQIQLDEPNGEVLFDATPSNQDDRNRLYDVRNQIYNVALNHARLIESLQEIDATLADKLRFPVAHSMLQRFHQLRREVRVYLAQQGAAMQTSLDNANKNHVLMAKITQSFNFAPGHQTAPKGRF</sequence>
<dbReference type="Proteomes" id="UP000707451">
    <property type="component" value="Unassembled WGS sequence"/>
</dbReference>
<dbReference type="EMBL" id="JAHRHY010000021">
    <property type="protein sequence ID" value="KAG9061942.1"/>
    <property type="molecule type" value="Genomic_DNA"/>
</dbReference>
<evidence type="ECO:0000313" key="1">
    <source>
        <dbReference type="EMBL" id="KAG9061942.1"/>
    </source>
</evidence>
<gene>
    <name evidence="1" type="ORF">KI688_006659</name>
</gene>
<evidence type="ECO:0000313" key="2">
    <source>
        <dbReference type="Proteomes" id="UP000707451"/>
    </source>
</evidence>
<dbReference type="AlphaFoldDB" id="A0A9P7XJU9"/>
<name>A0A9P7XJU9_9FUNG</name>
<protein>
    <submittedName>
        <fullName evidence="1">Uncharacterized protein</fullName>
    </submittedName>
</protein>
<comment type="caution">
    <text evidence="1">The sequence shown here is derived from an EMBL/GenBank/DDBJ whole genome shotgun (WGS) entry which is preliminary data.</text>
</comment>
<reference evidence="1" key="1">
    <citation type="submission" date="2021-06" db="EMBL/GenBank/DDBJ databases">
        <title>Genome Sequence of Mortierella hyaline Strain SCG-10, a Cold-Adapted, Nitrate-Reducing Fungus Isolated from Soil in Minnesota, USA.</title>
        <authorList>
            <person name="Aldossari N."/>
        </authorList>
    </citation>
    <scope>NUCLEOTIDE SEQUENCE</scope>
    <source>
        <strain evidence="1">SCG-10</strain>
    </source>
</reference>
<dbReference type="OrthoDB" id="2362648at2759"/>
<keyword evidence="2" id="KW-1185">Reference proteome</keyword>
<organism evidence="1 2">
    <name type="scientific">Linnemannia hyalina</name>
    <dbReference type="NCBI Taxonomy" id="64524"/>
    <lineage>
        <taxon>Eukaryota</taxon>
        <taxon>Fungi</taxon>
        <taxon>Fungi incertae sedis</taxon>
        <taxon>Mucoromycota</taxon>
        <taxon>Mortierellomycotina</taxon>
        <taxon>Mortierellomycetes</taxon>
        <taxon>Mortierellales</taxon>
        <taxon>Mortierellaceae</taxon>
        <taxon>Linnemannia</taxon>
    </lineage>
</organism>